<proteinExistence type="predicted"/>
<protein>
    <submittedName>
        <fullName evidence="1">YbdD/YjiX family protein</fullName>
    </submittedName>
</protein>
<name>A0A939QPF0_9MICO</name>
<organism evidence="1 2">
    <name type="scientific">Microbacterium stercoris</name>
    <dbReference type="NCBI Taxonomy" id="2820289"/>
    <lineage>
        <taxon>Bacteria</taxon>
        <taxon>Bacillati</taxon>
        <taxon>Actinomycetota</taxon>
        <taxon>Actinomycetes</taxon>
        <taxon>Micrococcales</taxon>
        <taxon>Microbacteriaceae</taxon>
        <taxon>Microbacterium</taxon>
    </lineage>
</organism>
<accession>A0A939QPF0</accession>
<gene>
    <name evidence="1" type="ORF">J5V96_01755</name>
</gene>
<dbReference type="Pfam" id="PF04328">
    <property type="entry name" value="Sel_put"/>
    <property type="match status" value="1"/>
</dbReference>
<dbReference type="Proteomes" id="UP000680132">
    <property type="component" value="Unassembled WGS sequence"/>
</dbReference>
<dbReference type="RefSeq" id="WP_208499928.1">
    <property type="nucleotide sequence ID" value="NZ_JAGFOA010000001.1"/>
</dbReference>
<sequence>MVTDTAGRARPGFLTTLGRAGRALWWFWKGVTGESKYDAYVAHERAAHPDRVPMTAREYWRCVYSEQDANPGARCC</sequence>
<reference evidence="1" key="1">
    <citation type="submission" date="2021-03" db="EMBL/GenBank/DDBJ databases">
        <title>Microbacterium sp. nov., a novel actinobacterium isolated from cow dung.</title>
        <authorList>
            <person name="Zhang L."/>
        </authorList>
    </citation>
    <scope>NUCLEOTIDE SEQUENCE</scope>
    <source>
        <strain evidence="1">NEAU-LLB</strain>
    </source>
</reference>
<keyword evidence="2" id="KW-1185">Reference proteome</keyword>
<dbReference type="EMBL" id="JAGFOA010000001">
    <property type="protein sequence ID" value="MBO3662231.1"/>
    <property type="molecule type" value="Genomic_DNA"/>
</dbReference>
<comment type="caution">
    <text evidence="1">The sequence shown here is derived from an EMBL/GenBank/DDBJ whole genome shotgun (WGS) entry which is preliminary data.</text>
</comment>
<evidence type="ECO:0000313" key="2">
    <source>
        <dbReference type="Proteomes" id="UP000680132"/>
    </source>
</evidence>
<evidence type="ECO:0000313" key="1">
    <source>
        <dbReference type="EMBL" id="MBO3662231.1"/>
    </source>
</evidence>
<dbReference type="InterPro" id="IPR007423">
    <property type="entry name" value="Sel_put"/>
</dbReference>
<dbReference type="AlphaFoldDB" id="A0A939QPF0"/>